<proteinExistence type="predicted"/>
<organism evidence="1 2">
    <name type="scientific">Luteococcus sanguinis</name>
    <dbReference type="NCBI Taxonomy" id="174038"/>
    <lineage>
        <taxon>Bacteria</taxon>
        <taxon>Bacillati</taxon>
        <taxon>Actinomycetota</taxon>
        <taxon>Actinomycetes</taxon>
        <taxon>Propionibacteriales</taxon>
        <taxon>Propionibacteriaceae</taxon>
        <taxon>Luteococcus</taxon>
    </lineage>
</organism>
<sequence>MPKKFTDEEKARGVRMVTDRRAEHETWEATYEAVGRVLGIGAETLWRWTKQARVDAGSRTG</sequence>
<comment type="caution">
    <text evidence="1">The sequence shown here is derived from an EMBL/GenBank/DDBJ whole genome shotgun (WGS) entry which is preliminary data.</text>
</comment>
<dbReference type="SUPFAM" id="SSF46689">
    <property type="entry name" value="Homeodomain-like"/>
    <property type="match status" value="1"/>
</dbReference>
<evidence type="ECO:0000313" key="1">
    <source>
        <dbReference type="EMBL" id="MFC6395698.1"/>
    </source>
</evidence>
<accession>A0ABW1WY06</accession>
<evidence type="ECO:0000313" key="2">
    <source>
        <dbReference type="Proteomes" id="UP001596266"/>
    </source>
</evidence>
<keyword evidence="2" id="KW-1185">Reference proteome</keyword>
<protein>
    <recommendedName>
        <fullName evidence="3">Transposase</fullName>
    </recommendedName>
</protein>
<name>A0ABW1WY06_9ACTN</name>
<dbReference type="InterPro" id="IPR009057">
    <property type="entry name" value="Homeodomain-like_sf"/>
</dbReference>
<dbReference type="Gene3D" id="1.10.10.10">
    <property type="entry name" value="Winged helix-like DNA-binding domain superfamily/Winged helix DNA-binding domain"/>
    <property type="match status" value="1"/>
</dbReference>
<gene>
    <name evidence="1" type="ORF">ACFP57_01635</name>
</gene>
<dbReference type="Proteomes" id="UP001596266">
    <property type="component" value="Unassembled WGS sequence"/>
</dbReference>
<evidence type="ECO:0008006" key="3">
    <source>
        <dbReference type="Google" id="ProtNLM"/>
    </source>
</evidence>
<dbReference type="InterPro" id="IPR036388">
    <property type="entry name" value="WH-like_DNA-bd_sf"/>
</dbReference>
<reference evidence="2" key="1">
    <citation type="journal article" date="2019" name="Int. J. Syst. Evol. Microbiol.">
        <title>The Global Catalogue of Microorganisms (GCM) 10K type strain sequencing project: providing services to taxonomists for standard genome sequencing and annotation.</title>
        <authorList>
            <consortium name="The Broad Institute Genomics Platform"/>
            <consortium name="The Broad Institute Genome Sequencing Center for Infectious Disease"/>
            <person name="Wu L."/>
            <person name="Ma J."/>
        </authorList>
    </citation>
    <scope>NUCLEOTIDE SEQUENCE [LARGE SCALE GENOMIC DNA]</scope>
    <source>
        <strain evidence="2">CGMCC 1.15277</strain>
    </source>
</reference>
<dbReference type="EMBL" id="JBHSUA010000007">
    <property type="protein sequence ID" value="MFC6395698.1"/>
    <property type="molecule type" value="Genomic_DNA"/>
</dbReference>
<dbReference type="RefSeq" id="WP_343884394.1">
    <property type="nucleotide sequence ID" value="NZ_BAAAKI010000002.1"/>
</dbReference>